<evidence type="ECO:0000256" key="3">
    <source>
        <dbReference type="ARBA" id="ARBA00022840"/>
    </source>
</evidence>
<reference evidence="6 7" key="1">
    <citation type="submission" date="2018-10" db="EMBL/GenBank/DDBJ databases">
        <title>Genomic Encyclopedia of Archaeal and Bacterial Type Strains, Phase II (KMG-II): from individual species to whole genera.</title>
        <authorList>
            <person name="Goeker M."/>
        </authorList>
    </citation>
    <scope>NUCLEOTIDE SEQUENCE [LARGE SCALE GENOMIC DNA]</scope>
    <source>
        <strain evidence="6 7">DSM 43383</strain>
    </source>
</reference>
<dbReference type="Proteomes" id="UP000274601">
    <property type="component" value="Unassembled WGS sequence"/>
</dbReference>
<gene>
    <name evidence="6" type="ORF">BZB76_6491</name>
</gene>
<dbReference type="PROSITE" id="PS50975">
    <property type="entry name" value="ATP_GRASP"/>
    <property type="match status" value="1"/>
</dbReference>
<keyword evidence="3 4" id="KW-0067">ATP-binding</keyword>
<accession>A0A495Q9V4</accession>
<dbReference type="EMBL" id="RBWU01000008">
    <property type="protein sequence ID" value="RKS68237.1"/>
    <property type="molecule type" value="Genomic_DNA"/>
</dbReference>
<dbReference type="GO" id="GO:0005524">
    <property type="term" value="F:ATP binding"/>
    <property type="evidence" value="ECO:0007669"/>
    <property type="project" value="UniProtKB-UniRule"/>
</dbReference>
<dbReference type="Gene3D" id="3.30.470.20">
    <property type="entry name" value="ATP-grasp fold, B domain"/>
    <property type="match status" value="1"/>
</dbReference>
<dbReference type="GO" id="GO:0016874">
    <property type="term" value="F:ligase activity"/>
    <property type="evidence" value="ECO:0007669"/>
    <property type="project" value="UniProtKB-KW"/>
</dbReference>
<keyword evidence="1" id="KW-0436">Ligase</keyword>
<proteinExistence type="predicted"/>
<evidence type="ECO:0000256" key="2">
    <source>
        <dbReference type="ARBA" id="ARBA00022741"/>
    </source>
</evidence>
<dbReference type="OrthoDB" id="24041at2"/>
<dbReference type="PANTHER" id="PTHR43585">
    <property type="entry name" value="FUMIPYRROLE BIOSYNTHESIS PROTEIN C"/>
    <property type="match status" value="1"/>
</dbReference>
<keyword evidence="7" id="KW-1185">Reference proteome</keyword>
<dbReference type="InterPro" id="IPR040570">
    <property type="entry name" value="LAL_C2"/>
</dbReference>
<dbReference type="AlphaFoldDB" id="A0A495Q9V4"/>
<comment type="caution">
    <text evidence="6">The sequence shown here is derived from an EMBL/GenBank/DDBJ whole genome shotgun (WGS) entry which is preliminary data.</text>
</comment>
<dbReference type="InterPro" id="IPR013815">
    <property type="entry name" value="ATP_grasp_subdomain_1"/>
</dbReference>
<sequence>MKAAGPTAVLLVDPVITGLPFKRVCRARGHAVVSLYTISPSVLAEIAPDHAEGNDVTLYAADPDEAYALVTAVPMEIRAVVPATEPAVHVADVLAAKLGLPGNDPATASARRNKTAMRRLAVSGGVPVPDFLVVTDLSEVPDAATEIGYPLILKPATGASARDVRLVPTVGDLPDAIAASASRDLFGAPIQEWLVERYVRGREFAVNAFSLNGRHEVIDIWEYRQPWDADYDQPYWDLIQLPHADPAWGPAADLAVRVLEVFGMRNGPSHTEVKGNASGLFMMEIGGRLPGAKMADHWERHASFQPFEATLDAYLGMPRDRLDPRFDAVLGICCLRNDGPAGRLHAVHGLDGLRELRGVDEIQLRYVPGERVPRTCDLDTVVAKVLVSGPDHASVTDLMTTVRQKVEMEIE</sequence>
<evidence type="ECO:0000313" key="7">
    <source>
        <dbReference type="Proteomes" id="UP000274601"/>
    </source>
</evidence>
<organism evidence="6 7">
    <name type="scientific">Actinomadura pelletieri DSM 43383</name>
    <dbReference type="NCBI Taxonomy" id="1120940"/>
    <lineage>
        <taxon>Bacteria</taxon>
        <taxon>Bacillati</taxon>
        <taxon>Actinomycetota</taxon>
        <taxon>Actinomycetes</taxon>
        <taxon>Streptosporangiales</taxon>
        <taxon>Thermomonosporaceae</taxon>
        <taxon>Actinomadura</taxon>
    </lineage>
</organism>
<protein>
    <submittedName>
        <fullName evidence="6">Biotin carboxylase</fullName>
    </submittedName>
</protein>
<dbReference type="InterPro" id="IPR052032">
    <property type="entry name" value="ATP-dep_AA_Ligase"/>
</dbReference>
<evidence type="ECO:0000259" key="5">
    <source>
        <dbReference type="PROSITE" id="PS50975"/>
    </source>
</evidence>
<dbReference type="Gene3D" id="3.30.1490.20">
    <property type="entry name" value="ATP-grasp fold, A domain"/>
    <property type="match status" value="1"/>
</dbReference>
<evidence type="ECO:0000313" key="6">
    <source>
        <dbReference type="EMBL" id="RKS68237.1"/>
    </source>
</evidence>
<feature type="domain" description="ATP-grasp" evidence="5">
    <location>
        <begin position="118"/>
        <end position="315"/>
    </location>
</feature>
<dbReference type="Gene3D" id="3.40.50.20">
    <property type="match status" value="1"/>
</dbReference>
<evidence type="ECO:0000256" key="1">
    <source>
        <dbReference type="ARBA" id="ARBA00022598"/>
    </source>
</evidence>
<dbReference type="InterPro" id="IPR011761">
    <property type="entry name" value="ATP-grasp"/>
</dbReference>
<dbReference type="Pfam" id="PF13535">
    <property type="entry name" value="ATP-grasp_4"/>
    <property type="match status" value="1"/>
</dbReference>
<evidence type="ECO:0000256" key="4">
    <source>
        <dbReference type="PROSITE-ProRule" id="PRU00409"/>
    </source>
</evidence>
<dbReference type="SUPFAM" id="SSF56059">
    <property type="entry name" value="Glutathione synthetase ATP-binding domain-like"/>
    <property type="match status" value="1"/>
</dbReference>
<name>A0A495Q9V4_9ACTN</name>
<dbReference type="PANTHER" id="PTHR43585:SF2">
    <property type="entry name" value="ATP-GRASP ENZYME FSQD"/>
    <property type="match status" value="1"/>
</dbReference>
<keyword evidence="2 4" id="KW-0547">Nucleotide-binding</keyword>
<dbReference type="GO" id="GO:0046872">
    <property type="term" value="F:metal ion binding"/>
    <property type="evidence" value="ECO:0007669"/>
    <property type="project" value="InterPro"/>
</dbReference>
<dbReference type="Pfam" id="PF18603">
    <property type="entry name" value="LAL_C2"/>
    <property type="match status" value="1"/>
</dbReference>
<dbReference type="RefSeq" id="WP_121438152.1">
    <property type="nucleotide sequence ID" value="NZ_RBWU01000008.1"/>
</dbReference>